<accession>A0A367LWJ3</accession>
<dbReference type="SUPFAM" id="SSF52788">
    <property type="entry name" value="Phosphotyrosine protein phosphatases I"/>
    <property type="match status" value="1"/>
</dbReference>
<dbReference type="AlphaFoldDB" id="A0A367LWJ3"/>
<comment type="caution">
    <text evidence="1">The sequence shown here is derived from an EMBL/GenBank/DDBJ whole genome shotgun (WGS) entry which is preliminary data.</text>
</comment>
<feature type="non-terminal residue" evidence="1">
    <location>
        <position position="37"/>
    </location>
</feature>
<dbReference type="EMBL" id="QORE01002945">
    <property type="protein sequence ID" value="RCI69565.1"/>
    <property type="molecule type" value="Genomic_DNA"/>
</dbReference>
<gene>
    <name evidence="1" type="ORF">DT376_39270</name>
</gene>
<evidence type="ECO:0000313" key="1">
    <source>
        <dbReference type="EMBL" id="RCI69565.1"/>
    </source>
</evidence>
<dbReference type="Proteomes" id="UP000253594">
    <property type="component" value="Unassembled WGS sequence"/>
</dbReference>
<dbReference type="InterPro" id="IPR036196">
    <property type="entry name" value="Ptyr_pPase_sf"/>
</dbReference>
<organism evidence="1 2">
    <name type="scientific">Pseudomonas aeruginosa</name>
    <dbReference type="NCBI Taxonomy" id="287"/>
    <lineage>
        <taxon>Bacteria</taxon>
        <taxon>Pseudomonadati</taxon>
        <taxon>Pseudomonadota</taxon>
        <taxon>Gammaproteobacteria</taxon>
        <taxon>Pseudomonadales</taxon>
        <taxon>Pseudomonadaceae</taxon>
        <taxon>Pseudomonas</taxon>
    </lineage>
</organism>
<name>A0A367LWJ3_PSEAI</name>
<dbReference type="Gene3D" id="3.40.50.2300">
    <property type="match status" value="1"/>
</dbReference>
<reference evidence="1 2" key="1">
    <citation type="submission" date="2018-07" db="EMBL/GenBank/DDBJ databases">
        <title>Mechanisms of high-level aminoglycoside resistance among Gram-negative pathogens in Brazil.</title>
        <authorList>
            <person name="Ballaben A.S."/>
            <person name="Darini A.L.C."/>
            <person name="Doi Y."/>
        </authorList>
    </citation>
    <scope>NUCLEOTIDE SEQUENCE [LARGE SCALE GENOMIC DNA]</scope>
    <source>
        <strain evidence="1 2">B2-305</strain>
    </source>
</reference>
<evidence type="ECO:0000313" key="2">
    <source>
        <dbReference type="Proteomes" id="UP000253594"/>
    </source>
</evidence>
<proteinExistence type="predicted"/>
<protein>
    <submittedName>
        <fullName evidence="1">Phosphotyrosine protein phosphatase</fullName>
    </submittedName>
</protein>
<sequence length="37" mass="4131">MHRVLFICSRNRLRSPSAERLFADWPGVETDSAGLAA</sequence>